<evidence type="ECO:0000313" key="2">
    <source>
        <dbReference type="EMBL" id="AIU41290.1"/>
    </source>
</evidence>
<dbReference type="OrthoDB" id="5942at10239"/>
<dbReference type="Pfam" id="PF02498">
    <property type="entry name" value="Bro-N"/>
    <property type="match status" value="1"/>
</dbReference>
<dbReference type="PANTHER" id="PTHR36180">
    <property type="entry name" value="DNA-BINDING PROTEIN-RELATED-RELATED"/>
    <property type="match status" value="1"/>
</dbReference>
<sequence length="330" mass="38688">MALSKQTFYLNDQPIEVTFIEEKIDNDIQFWFAAREFARCMGYERPDNIIHEKIDVKYRRKYIDFGYPENQGATFSIQPSTVFVNEPGLYQMVLSSKLKNKRVEQFKSWVFEVVLPTIRKNGRYGMNEDASTVTLLQTISQNVVSFKEENDYLRKAIVLKDEQLQQIVVHKDQQINRIMGDMNRMYTGFQEMMQKKDEIMQKKDEQVTELVHKVVDLSGRAVQYPVDKKKQPVLCVAREGTTFHAITGQCSYVEKQKNKRGLSTNDIILETKRPNPTVDWNNVVHEADTNFDKNVLKKKKRSLSFDSEDDAQQFENKLKYLLNLDLVKKQ</sequence>
<dbReference type="SMART" id="SM01040">
    <property type="entry name" value="Bro-N"/>
    <property type="match status" value="1"/>
</dbReference>
<dbReference type="KEGG" id="vg:26382506"/>
<dbReference type="PROSITE" id="PS51750">
    <property type="entry name" value="BRO_N"/>
    <property type="match status" value="1"/>
</dbReference>
<keyword evidence="3" id="KW-1185">Reference proteome</keyword>
<feature type="domain" description="Bro-N" evidence="1">
    <location>
        <begin position="1"/>
        <end position="122"/>
    </location>
</feature>
<dbReference type="InterPro" id="IPR003497">
    <property type="entry name" value="BRO_N_domain"/>
</dbReference>
<dbReference type="PANTHER" id="PTHR36180:SF2">
    <property type="entry name" value="BRO FAMILY PROTEIN"/>
    <property type="match status" value="1"/>
</dbReference>
<evidence type="ECO:0000259" key="1">
    <source>
        <dbReference type="PROSITE" id="PS51750"/>
    </source>
</evidence>
<proteinExistence type="predicted"/>
<protein>
    <submittedName>
        <fullName evidence="2">Bro-3</fullName>
    </submittedName>
</protein>
<dbReference type="EMBL" id="KJ676450">
    <property type="protein sequence ID" value="AIU41290.1"/>
    <property type="molecule type" value="Genomic_DNA"/>
</dbReference>
<dbReference type="GeneID" id="26382506"/>
<accession>A0A097P8Y4</accession>
<reference evidence="2 3" key="1">
    <citation type="journal article" date="2014" name="PLoS ONE">
        <title>Genomic Sequencing and Analysis of Sucra jujuba Nucleopolyhedrovirus.</title>
        <authorList>
            <person name="Liu X."/>
            <person name="Yin F."/>
            <person name="Zhu Z."/>
            <person name="Hou D."/>
            <person name="Wang J."/>
            <person name="Zhang L."/>
            <person name="Wang M."/>
            <person name="Wang H."/>
            <person name="Hu Z."/>
            <person name="Deng F."/>
        </authorList>
    </citation>
    <scope>NUCLEOTIDE SEQUENCE [LARGE SCALE GENOMIC DNA]</scope>
    <source>
        <strain evidence="2">473</strain>
    </source>
</reference>
<evidence type="ECO:0000313" key="3">
    <source>
        <dbReference type="Proteomes" id="UP000201917"/>
    </source>
</evidence>
<dbReference type="RefSeq" id="YP_009186742.1">
    <property type="nucleotide sequence ID" value="NC_028636.1"/>
</dbReference>
<organism evidence="2 3">
    <name type="scientific">Sucra jujuba nucleopolyhedrovirus</name>
    <dbReference type="NCBI Taxonomy" id="1563660"/>
    <lineage>
        <taxon>Viruses</taxon>
        <taxon>Viruses incertae sedis</taxon>
        <taxon>Naldaviricetes</taxon>
        <taxon>Lefavirales</taxon>
        <taxon>Baculoviridae</taxon>
        <taxon>Alphabaculovirus</taxon>
        <taxon>Alphabaculovirus sujujubae</taxon>
    </lineage>
</organism>
<name>A0A097P8Y4_9ABAC</name>
<dbReference type="Proteomes" id="UP000201917">
    <property type="component" value="Segment"/>
</dbReference>